<organism evidence="2 3">
    <name type="scientific">Dichotomopilus funicola</name>
    <dbReference type="NCBI Taxonomy" id="1934379"/>
    <lineage>
        <taxon>Eukaryota</taxon>
        <taxon>Fungi</taxon>
        <taxon>Dikarya</taxon>
        <taxon>Ascomycota</taxon>
        <taxon>Pezizomycotina</taxon>
        <taxon>Sordariomycetes</taxon>
        <taxon>Sordariomycetidae</taxon>
        <taxon>Sordariales</taxon>
        <taxon>Chaetomiaceae</taxon>
        <taxon>Dichotomopilus</taxon>
    </lineage>
</organism>
<feature type="compositionally biased region" description="Low complexity" evidence="1">
    <location>
        <begin position="201"/>
        <end position="218"/>
    </location>
</feature>
<keyword evidence="3" id="KW-1185">Reference proteome</keyword>
<feature type="region of interest" description="Disordered" evidence="1">
    <location>
        <begin position="191"/>
        <end position="249"/>
    </location>
</feature>
<dbReference type="RefSeq" id="XP_062636562.1">
    <property type="nucleotide sequence ID" value="XM_062780923.1"/>
</dbReference>
<evidence type="ECO:0000256" key="1">
    <source>
        <dbReference type="SAM" id="MobiDB-lite"/>
    </source>
</evidence>
<dbReference type="GeneID" id="87817536"/>
<evidence type="ECO:0000313" key="3">
    <source>
        <dbReference type="Proteomes" id="UP001302676"/>
    </source>
</evidence>
<dbReference type="AlphaFoldDB" id="A0AAN6V437"/>
<sequence length="262" mass="28696">MGPPYDPSIPITIPADHQRVIAGLCGLNFGSYADRFAAQSANNERVQARHSDDPPYGNVNLFRTASDIAQHDKYKDAQTMVNSATTAVKVAMKDASKNGTATDPDVFFEVADAQRKHQGAHLSEADGRLQCLELRPDGYSGPQDLKTHLVPIRNSLNTAVTADAKARRYEELAIRNQLQQQSRTYAENPQLGVGYVDRPPSSSTLHSSQTSLVSSHASGATPPPFAEGSSIKRRCQYKSSQHGKQCPQYTKEVFCRNHRSQG</sequence>
<protein>
    <submittedName>
        <fullName evidence="2">Uncharacterized protein</fullName>
    </submittedName>
</protein>
<reference evidence="2" key="2">
    <citation type="submission" date="2023-05" db="EMBL/GenBank/DDBJ databases">
        <authorList>
            <consortium name="Lawrence Berkeley National Laboratory"/>
            <person name="Steindorff A."/>
            <person name="Hensen N."/>
            <person name="Bonometti L."/>
            <person name="Westerberg I."/>
            <person name="Brannstrom I.O."/>
            <person name="Guillou S."/>
            <person name="Cros-Aarteil S."/>
            <person name="Calhoun S."/>
            <person name="Haridas S."/>
            <person name="Kuo A."/>
            <person name="Mondo S."/>
            <person name="Pangilinan J."/>
            <person name="Riley R."/>
            <person name="Labutti K."/>
            <person name="Andreopoulos B."/>
            <person name="Lipzen A."/>
            <person name="Chen C."/>
            <person name="Yanf M."/>
            <person name="Daum C."/>
            <person name="Ng V."/>
            <person name="Clum A."/>
            <person name="Ohm R."/>
            <person name="Martin F."/>
            <person name="Silar P."/>
            <person name="Natvig D."/>
            <person name="Lalanne C."/>
            <person name="Gautier V."/>
            <person name="Ament-Velasquez S.L."/>
            <person name="Kruys A."/>
            <person name="Hutchinson M.I."/>
            <person name="Powell A.J."/>
            <person name="Barry K."/>
            <person name="Miller A.N."/>
            <person name="Grigoriev I.V."/>
            <person name="Debuchy R."/>
            <person name="Gladieux P."/>
            <person name="Thoren M.H."/>
            <person name="Johannesson H."/>
        </authorList>
    </citation>
    <scope>NUCLEOTIDE SEQUENCE</scope>
    <source>
        <strain evidence="2">CBS 141.50</strain>
    </source>
</reference>
<gene>
    <name evidence="2" type="ORF">C8A04DRAFT_29215</name>
</gene>
<accession>A0AAN6V437</accession>
<reference evidence="2" key="1">
    <citation type="journal article" date="2023" name="Mol. Phylogenet. Evol.">
        <title>Genome-scale phylogeny and comparative genomics of the fungal order Sordariales.</title>
        <authorList>
            <person name="Hensen N."/>
            <person name="Bonometti L."/>
            <person name="Westerberg I."/>
            <person name="Brannstrom I.O."/>
            <person name="Guillou S."/>
            <person name="Cros-Aarteil S."/>
            <person name="Calhoun S."/>
            <person name="Haridas S."/>
            <person name="Kuo A."/>
            <person name="Mondo S."/>
            <person name="Pangilinan J."/>
            <person name="Riley R."/>
            <person name="LaButti K."/>
            <person name="Andreopoulos B."/>
            <person name="Lipzen A."/>
            <person name="Chen C."/>
            <person name="Yan M."/>
            <person name="Daum C."/>
            <person name="Ng V."/>
            <person name="Clum A."/>
            <person name="Steindorff A."/>
            <person name="Ohm R.A."/>
            <person name="Martin F."/>
            <person name="Silar P."/>
            <person name="Natvig D.O."/>
            <person name="Lalanne C."/>
            <person name="Gautier V."/>
            <person name="Ament-Velasquez S.L."/>
            <person name="Kruys A."/>
            <person name="Hutchinson M.I."/>
            <person name="Powell A.J."/>
            <person name="Barry K."/>
            <person name="Miller A.N."/>
            <person name="Grigoriev I.V."/>
            <person name="Debuchy R."/>
            <person name="Gladieux P."/>
            <person name="Hiltunen Thoren M."/>
            <person name="Johannesson H."/>
        </authorList>
    </citation>
    <scope>NUCLEOTIDE SEQUENCE</scope>
    <source>
        <strain evidence="2">CBS 141.50</strain>
    </source>
</reference>
<comment type="caution">
    <text evidence="2">The sequence shown here is derived from an EMBL/GenBank/DDBJ whole genome shotgun (WGS) entry which is preliminary data.</text>
</comment>
<dbReference type="EMBL" id="MU853589">
    <property type="protein sequence ID" value="KAK4143191.1"/>
    <property type="molecule type" value="Genomic_DNA"/>
</dbReference>
<dbReference type="Proteomes" id="UP001302676">
    <property type="component" value="Unassembled WGS sequence"/>
</dbReference>
<name>A0AAN6V437_9PEZI</name>
<proteinExistence type="predicted"/>
<evidence type="ECO:0000313" key="2">
    <source>
        <dbReference type="EMBL" id="KAK4143191.1"/>
    </source>
</evidence>